<dbReference type="Gene3D" id="2.60.40.790">
    <property type="match status" value="1"/>
</dbReference>
<proteinExistence type="inferred from homology"/>
<dbReference type="InterPro" id="IPR002068">
    <property type="entry name" value="A-crystallin/Hsp20_dom"/>
</dbReference>
<sequence length="174" mass="19479">MRNIDFTPLYRSAIGFDRMANMLDAISRSEQSQPSYPPYNIELTGEDKYRISMAVAGFSEQELSIETKENTLSVTGKKSTDGQAERKFLHQGIAARNFERRFQLADYVIVTGASLENGLLHVELVREIPDAMKPRTISISGNRKQEVIDQHASGSQSETVIEPSHNQPAQHKVA</sequence>
<dbReference type="InterPro" id="IPR037913">
    <property type="entry name" value="ACD_IbpA/B"/>
</dbReference>
<evidence type="ECO:0000313" key="6">
    <source>
        <dbReference type="EMBL" id="ACR12769.1"/>
    </source>
</evidence>
<dbReference type="OrthoDB" id="6871152at2"/>
<dbReference type="CDD" id="cd06470">
    <property type="entry name" value="ACD_IbpA-B_like"/>
    <property type="match status" value="1"/>
</dbReference>
<evidence type="ECO:0000313" key="7">
    <source>
        <dbReference type="Proteomes" id="UP000009080"/>
    </source>
</evidence>
<evidence type="ECO:0000256" key="2">
    <source>
        <dbReference type="PROSITE-ProRule" id="PRU00285"/>
    </source>
</evidence>
<evidence type="ECO:0000256" key="3">
    <source>
        <dbReference type="RuleBase" id="RU003616"/>
    </source>
</evidence>
<evidence type="ECO:0000256" key="1">
    <source>
        <dbReference type="ARBA" id="ARBA00023016"/>
    </source>
</evidence>
<dbReference type="Pfam" id="PF00011">
    <property type="entry name" value="HSP20"/>
    <property type="match status" value="1"/>
</dbReference>
<keyword evidence="1 6" id="KW-0346">Stress response</keyword>
<protein>
    <submittedName>
        <fullName evidence="6">Small heat shock protein IbpA</fullName>
    </submittedName>
</protein>
<dbReference type="STRING" id="377629.TERTU_1615"/>
<dbReference type="eggNOG" id="COG0071">
    <property type="taxonomic scope" value="Bacteria"/>
</dbReference>
<accession>C5BTI2</accession>
<evidence type="ECO:0000259" key="5">
    <source>
        <dbReference type="PROSITE" id="PS01031"/>
    </source>
</evidence>
<dbReference type="EMBL" id="CP001614">
    <property type="protein sequence ID" value="ACR12769.1"/>
    <property type="molecule type" value="Genomic_DNA"/>
</dbReference>
<feature type="domain" description="SHSP" evidence="5">
    <location>
        <begin position="30"/>
        <end position="142"/>
    </location>
</feature>
<name>C5BTI2_TERTT</name>
<feature type="region of interest" description="Disordered" evidence="4">
    <location>
        <begin position="141"/>
        <end position="174"/>
    </location>
</feature>
<dbReference type="RefSeq" id="WP_015818881.1">
    <property type="nucleotide sequence ID" value="NC_012997.1"/>
</dbReference>
<dbReference type="Proteomes" id="UP000009080">
    <property type="component" value="Chromosome"/>
</dbReference>
<dbReference type="KEGG" id="ttu:TERTU_1615"/>
<keyword evidence="7" id="KW-1185">Reference proteome</keyword>
<dbReference type="AlphaFoldDB" id="C5BTI2"/>
<organism evidence="6 7">
    <name type="scientific">Teredinibacter turnerae (strain ATCC 39867 / T7901)</name>
    <dbReference type="NCBI Taxonomy" id="377629"/>
    <lineage>
        <taxon>Bacteria</taxon>
        <taxon>Pseudomonadati</taxon>
        <taxon>Pseudomonadota</taxon>
        <taxon>Gammaproteobacteria</taxon>
        <taxon>Cellvibrionales</taxon>
        <taxon>Cellvibrionaceae</taxon>
        <taxon>Teredinibacter</taxon>
    </lineage>
</organism>
<reference evidence="6 7" key="1">
    <citation type="journal article" date="2009" name="PLoS ONE">
        <title>The complete genome of Teredinibacter turnerae T7901: an intracellular endosymbiont of marine wood-boring bivalves (shipworms).</title>
        <authorList>
            <person name="Yang J.C."/>
            <person name="Madupu R."/>
            <person name="Durkin A.S."/>
            <person name="Ekborg N.A."/>
            <person name="Pedamallu C.S."/>
            <person name="Hostetler J.B."/>
            <person name="Radune D."/>
            <person name="Toms B.S."/>
            <person name="Henrissat B."/>
            <person name="Coutinho P.M."/>
            <person name="Schwarz S."/>
            <person name="Field L."/>
            <person name="Trindade-Silva A.E."/>
            <person name="Soares C.A.G."/>
            <person name="Elshahawi S."/>
            <person name="Hanora A."/>
            <person name="Schmidt E.W."/>
            <person name="Haygood M.G."/>
            <person name="Posfai J."/>
            <person name="Benner J."/>
            <person name="Madinger C."/>
            <person name="Nove J."/>
            <person name="Anton B."/>
            <person name="Chaudhary K."/>
            <person name="Foster J."/>
            <person name="Holman A."/>
            <person name="Kumar S."/>
            <person name="Lessard P.A."/>
            <person name="Luyten Y.A."/>
            <person name="Slatko B."/>
            <person name="Wood N."/>
            <person name="Wu B."/>
            <person name="Teplitski M."/>
            <person name="Mougous J.D."/>
            <person name="Ward N."/>
            <person name="Eisen J.A."/>
            <person name="Badger J.H."/>
            <person name="Distel D.L."/>
        </authorList>
    </citation>
    <scope>NUCLEOTIDE SEQUENCE [LARGE SCALE GENOMIC DNA]</scope>
    <source>
        <strain evidence="7">ATCC 39867 / T7901</strain>
    </source>
</reference>
<dbReference type="HOGENOM" id="CLU_046737_4_1_6"/>
<feature type="compositionally biased region" description="Polar residues" evidence="4">
    <location>
        <begin position="152"/>
        <end position="174"/>
    </location>
</feature>
<comment type="similarity">
    <text evidence="2 3">Belongs to the small heat shock protein (HSP20) family.</text>
</comment>
<evidence type="ECO:0000256" key="4">
    <source>
        <dbReference type="SAM" id="MobiDB-lite"/>
    </source>
</evidence>
<dbReference type="InterPro" id="IPR008978">
    <property type="entry name" value="HSP20-like_chaperone"/>
</dbReference>
<gene>
    <name evidence="6" type="primary">ibpA_1</name>
    <name evidence="6" type="ordered locus">TERTU_1615</name>
</gene>
<dbReference type="PANTHER" id="PTHR47062:SF1">
    <property type="entry name" value="SMALL HEAT SHOCK PROTEIN IBPA"/>
    <property type="match status" value="1"/>
</dbReference>
<dbReference type="PANTHER" id="PTHR47062">
    <property type="match status" value="1"/>
</dbReference>
<dbReference type="SUPFAM" id="SSF49764">
    <property type="entry name" value="HSP20-like chaperones"/>
    <property type="match status" value="1"/>
</dbReference>
<dbReference type="PROSITE" id="PS01031">
    <property type="entry name" value="SHSP"/>
    <property type="match status" value="1"/>
</dbReference>